<evidence type="ECO:0000256" key="1">
    <source>
        <dbReference type="ARBA" id="ARBA00004141"/>
    </source>
</evidence>
<keyword evidence="4" id="KW-1133">Transmembrane helix</keyword>
<dbReference type="PROSITE" id="PS50850">
    <property type="entry name" value="MFS"/>
    <property type="match status" value="1"/>
</dbReference>
<keyword evidence="4" id="KW-0812">Transmembrane</keyword>
<feature type="region of interest" description="Disordered" evidence="3">
    <location>
        <begin position="1"/>
        <end position="76"/>
    </location>
</feature>
<feature type="transmembrane region" description="Helical" evidence="4">
    <location>
        <begin position="155"/>
        <end position="175"/>
    </location>
</feature>
<dbReference type="OrthoDB" id="2213137at2759"/>
<evidence type="ECO:0000313" key="7">
    <source>
        <dbReference type="Proteomes" id="UP000076722"/>
    </source>
</evidence>
<dbReference type="GO" id="GO:0022857">
    <property type="term" value="F:transmembrane transporter activity"/>
    <property type="evidence" value="ECO:0007669"/>
    <property type="project" value="InterPro"/>
</dbReference>
<dbReference type="EMBL" id="KV419395">
    <property type="protein sequence ID" value="KZS98185.1"/>
    <property type="molecule type" value="Genomic_DNA"/>
</dbReference>
<comment type="subcellular location">
    <subcellularLocation>
        <location evidence="1">Membrane</location>
        <topology evidence="1">Multi-pass membrane protein</topology>
    </subcellularLocation>
</comment>
<feature type="transmembrane region" description="Helical" evidence="4">
    <location>
        <begin position="357"/>
        <end position="375"/>
    </location>
</feature>
<dbReference type="Gene3D" id="1.20.1250.20">
    <property type="entry name" value="MFS general substrate transporter like domains"/>
    <property type="match status" value="2"/>
</dbReference>
<feature type="transmembrane region" description="Helical" evidence="4">
    <location>
        <begin position="85"/>
        <end position="114"/>
    </location>
</feature>
<dbReference type="CDD" id="cd17352">
    <property type="entry name" value="MFS_MCT_SLC16"/>
    <property type="match status" value="1"/>
</dbReference>
<name>A0A164ZX63_9AGAM</name>
<reference evidence="6 7" key="1">
    <citation type="journal article" date="2016" name="Mol. Biol. Evol.">
        <title>Comparative Genomics of Early-Diverging Mushroom-Forming Fungi Provides Insights into the Origins of Lignocellulose Decay Capabilities.</title>
        <authorList>
            <person name="Nagy L.G."/>
            <person name="Riley R."/>
            <person name="Tritt A."/>
            <person name="Adam C."/>
            <person name="Daum C."/>
            <person name="Floudas D."/>
            <person name="Sun H."/>
            <person name="Yadav J.S."/>
            <person name="Pangilinan J."/>
            <person name="Larsson K.H."/>
            <person name="Matsuura K."/>
            <person name="Barry K."/>
            <person name="Labutti K."/>
            <person name="Kuo R."/>
            <person name="Ohm R.A."/>
            <person name="Bhattacharya S.S."/>
            <person name="Shirouzu T."/>
            <person name="Yoshinaga Y."/>
            <person name="Martin F.M."/>
            <person name="Grigoriev I.V."/>
            <person name="Hibbett D.S."/>
        </authorList>
    </citation>
    <scope>NUCLEOTIDE SEQUENCE [LARGE SCALE GENOMIC DNA]</scope>
    <source>
        <strain evidence="6 7">HHB9708</strain>
    </source>
</reference>
<dbReference type="PANTHER" id="PTHR11360:SF315">
    <property type="entry name" value="TRANSPORTER MCH2-RELATED"/>
    <property type="match status" value="1"/>
</dbReference>
<evidence type="ECO:0000313" key="6">
    <source>
        <dbReference type="EMBL" id="KZS98185.1"/>
    </source>
</evidence>
<feature type="transmembrane region" description="Helical" evidence="4">
    <location>
        <begin position="126"/>
        <end position="143"/>
    </location>
</feature>
<dbReference type="SUPFAM" id="SSF103473">
    <property type="entry name" value="MFS general substrate transporter"/>
    <property type="match status" value="1"/>
</dbReference>
<dbReference type="Proteomes" id="UP000076722">
    <property type="component" value="Unassembled WGS sequence"/>
</dbReference>
<dbReference type="InterPro" id="IPR036259">
    <property type="entry name" value="MFS_trans_sf"/>
</dbReference>
<dbReference type="GO" id="GO:0016020">
    <property type="term" value="C:membrane"/>
    <property type="evidence" value="ECO:0007669"/>
    <property type="project" value="UniProtKB-SubCell"/>
</dbReference>
<dbReference type="PANTHER" id="PTHR11360">
    <property type="entry name" value="MONOCARBOXYLATE TRANSPORTER"/>
    <property type="match status" value="1"/>
</dbReference>
<evidence type="ECO:0000256" key="4">
    <source>
        <dbReference type="SAM" id="Phobius"/>
    </source>
</evidence>
<keyword evidence="7" id="KW-1185">Reference proteome</keyword>
<dbReference type="InterPro" id="IPR020846">
    <property type="entry name" value="MFS_dom"/>
</dbReference>
<keyword evidence="4" id="KW-0472">Membrane</keyword>
<evidence type="ECO:0000259" key="5">
    <source>
        <dbReference type="PROSITE" id="PS50850"/>
    </source>
</evidence>
<proteinExistence type="inferred from homology"/>
<gene>
    <name evidence="6" type="ORF">SISNIDRAFT_435242</name>
</gene>
<feature type="transmembrane region" description="Helical" evidence="4">
    <location>
        <begin position="246"/>
        <end position="266"/>
    </location>
</feature>
<dbReference type="InterPro" id="IPR011701">
    <property type="entry name" value="MFS"/>
</dbReference>
<evidence type="ECO:0000256" key="2">
    <source>
        <dbReference type="ARBA" id="ARBA00006727"/>
    </source>
</evidence>
<comment type="similarity">
    <text evidence="2">Belongs to the major facilitator superfamily. Monocarboxylate porter (TC 2.A.1.13) family.</text>
</comment>
<protein>
    <submittedName>
        <fullName evidence="6">MFS general substrate transporter</fullName>
    </submittedName>
</protein>
<sequence>MAALAESGSRVGGIKTIEDISTTPSPEDASVVDAGTLNGDKEEKEGVEQVASGDGVPGSDDEKPRHVEDSARAATAADVPPDGGYGWVVIACLFFQNATTWGVNTAFGVFLSFYRKVDFFPGATDTQYAFIGGLSISLALFSAPLSNYLTRRFGFKTPMCIGLAIYIAGQLLAAFSKKIWQLILTQGVLCGLGMGLLYCASIPLPQQWFLKKRALALGIATAGSGAGALVLSITTRLAIQHISLRWAFIINALIEVTILVPVIILLKSRVKATGSKFTPFKFQLLWHPGFVYIWVWGCVNVLGYIIALYSLPTYATTGLNLTQAQGSNVQAILAAGQMVGRPLCGLSLDKFGRINGAAFYTFMAGLSCLVIWLPARSYGVLIFFAIIQGLFGGIIWSASAAVTVDVIGIQELGSALSILWIMVSIPSTFAEPIAVWLLEYSRTHLHRSGADEYLISVGFAGATFCASALILLGAKRHKQGHWGLLTKS</sequence>
<feature type="domain" description="Major facilitator superfamily (MFS) profile" evidence="5">
    <location>
        <begin position="86"/>
        <end position="478"/>
    </location>
</feature>
<dbReference type="Pfam" id="PF07690">
    <property type="entry name" value="MFS_1"/>
    <property type="match status" value="1"/>
</dbReference>
<dbReference type="AlphaFoldDB" id="A0A164ZX63"/>
<feature type="transmembrane region" description="Helical" evidence="4">
    <location>
        <begin position="416"/>
        <end position="438"/>
    </location>
</feature>
<dbReference type="InterPro" id="IPR050327">
    <property type="entry name" value="Proton-linked_MCT"/>
</dbReference>
<feature type="transmembrane region" description="Helical" evidence="4">
    <location>
        <begin position="182"/>
        <end position="203"/>
    </location>
</feature>
<evidence type="ECO:0000256" key="3">
    <source>
        <dbReference type="SAM" id="MobiDB-lite"/>
    </source>
</evidence>
<organism evidence="6 7">
    <name type="scientific">Sistotremastrum niveocremeum HHB9708</name>
    <dbReference type="NCBI Taxonomy" id="1314777"/>
    <lineage>
        <taxon>Eukaryota</taxon>
        <taxon>Fungi</taxon>
        <taxon>Dikarya</taxon>
        <taxon>Basidiomycota</taxon>
        <taxon>Agaricomycotina</taxon>
        <taxon>Agaricomycetes</taxon>
        <taxon>Sistotremastrales</taxon>
        <taxon>Sistotremastraceae</taxon>
        <taxon>Sertulicium</taxon>
        <taxon>Sertulicium niveocremeum</taxon>
    </lineage>
</organism>
<feature type="transmembrane region" description="Helical" evidence="4">
    <location>
        <begin position="215"/>
        <end position="234"/>
    </location>
</feature>
<feature type="transmembrane region" description="Helical" evidence="4">
    <location>
        <begin position="286"/>
        <end position="311"/>
    </location>
</feature>
<feature type="transmembrane region" description="Helical" evidence="4">
    <location>
        <begin position="453"/>
        <end position="474"/>
    </location>
</feature>
<feature type="transmembrane region" description="Helical" evidence="4">
    <location>
        <begin position="381"/>
        <end position="404"/>
    </location>
</feature>
<feature type="compositionally biased region" description="Basic and acidic residues" evidence="3">
    <location>
        <begin position="60"/>
        <end position="71"/>
    </location>
</feature>
<accession>A0A164ZX63</accession>